<feature type="domain" description="Ubiquinol-cytochrome C reductase hinge" evidence="12">
    <location>
        <begin position="78"/>
        <end position="139"/>
    </location>
</feature>
<comment type="subcellular location">
    <subcellularLocation>
        <location evidence="1">Mitochondrion inner membrane</location>
        <topology evidence="1">Peripheral membrane protein</topology>
        <orientation evidence="1">Intermembrane side</orientation>
    </subcellularLocation>
</comment>
<evidence type="ECO:0000256" key="8">
    <source>
        <dbReference type="ARBA" id="ARBA00023136"/>
    </source>
</evidence>
<evidence type="ECO:0000256" key="3">
    <source>
        <dbReference type="ARBA" id="ARBA00022448"/>
    </source>
</evidence>
<evidence type="ECO:0000256" key="6">
    <source>
        <dbReference type="ARBA" id="ARBA00022982"/>
    </source>
</evidence>
<proteinExistence type="inferred from homology"/>
<name>A0A167SE86_9HYPO</name>
<dbReference type="STRING" id="1081102.A0A167SE86"/>
<protein>
    <recommendedName>
        <fullName evidence="9">Cytochrome b-c1 complex subunit 6, mitochondrial</fullName>
    </recommendedName>
    <alternativeName>
        <fullName evidence="10">Complex III subunit 6</fullName>
    </alternativeName>
</protein>
<dbReference type="EMBL" id="AZHD01000010">
    <property type="protein sequence ID" value="OAA59541.1"/>
    <property type="molecule type" value="Genomic_DNA"/>
</dbReference>
<evidence type="ECO:0000313" key="13">
    <source>
        <dbReference type="EMBL" id="OAA59541.1"/>
    </source>
</evidence>
<keyword evidence="4" id="KW-0679">Respiratory chain</keyword>
<comment type="caution">
    <text evidence="13">The sequence shown here is derived from an EMBL/GenBank/DDBJ whole genome shotgun (WGS) entry which is preliminary data.</text>
</comment>
<dbReference type="InterPro" id="IPR023184">
    <property type="entry name" value="Ubol_cytC_Rdtase_hinge_dom"/>
</dbReference>
<dbReference type="AlphaFoldDB" id="A0A167SE86"/>
<dbReference type="GO" id="GO:0006122">
    <property type="term" value="P:mitochondrial electron transport, ubiquinol to cytochrome c"/>
    <property type="evidence" value="ECO:0007669"/>
    <property type="project" value="InterPro"/>
</dbReference>
<dbReference type="Gene3D" id="1.10.287.20">
    <property type="entry name" value="Ubiquinol-cytochrome C reductase hinge domain"/>
    <property type="match status" value="1"/>
</dbReference>
<evidence type="ECO:0000256" key="4">
    <source>
        <dbReference type="ARBA" id="ARBA00022660"/>
    </source>
</evidence>
<evidence type="ECO:0000256" key="1">
    <source>
        <dbReference type="ARBA" id="ARBA00004137"/>
    </source>
</evidence>
<evidence type="ECO:0000256" key="9">
    <source>
        <dbReference type="ARBA" id="ARBA00044155"/>
    </source>
</evidence>
<dbReference type="GO" id="GO:0005743">
    <property type="term" value="C:mitochondrial inner membrane"/>
    <property type="evidence" value="ECO:0007669"/>
    <property type="project" value="UniProtKB-SubCell"/>
</dbReference>
<keyword evidence="3" id="KW-0813">Transport</keyword>
<dbReference type="SUPFAM" id="SSF81531">
    <property type="entry name" value="Non-heme 11 kDa protein of cytochrome bc1 complex (Ubiquinol-cytochrome c reductase)"/>
    <property type="match status" value="1"/>
</dbReference>
<gene>
    <name evidence="13" type="ORF">SPI_05739</name>
</gene>
<evidence type="ECO:0000256" key="5">
    <source>
        <dbReference type="ARBA" id="ARBA00022792"/>
    </source>
</evidence>
<evidence type="ECO:0000256" key="11">
    <source>
        <dbReference type="SAM" id="MobiDB-lite"/>
    </source>
</evidence>
<sequence>MGVWDTFTELLEAATPWGVAEAEAVAKESPEESAPATAGSSKNSEAPNTEESSEAEEAGEDEEEEEEEEEEDEEEVVDPKEQLEEECRNSKECAPAKHHFEECVERVENGSKEDCVEEFFHLTHCAAQCAAPKLWAKLK</sequence>
<dbReference type="InterPro" id="IPR003422">
    <property type="entry name" value="Cyt_b-c1_6"/>
</dbReference>
<evidence type="ECO:0000313" key="14">
    <source>
        <dbReference type="Proteomes" id="UP000076874"/>
    </source>
</evidence>
<feature type="compositionally biased region" description="Basic and acidic residues" evidence="11">
    <location>
        <begin position="77"/>
        <end position="93"/>
    </location>
</feature>
<dbReference type="InterPro" id="IPR036811">
    <property type="entry name" value="Ubol_cytC_Rdtase_hinge_dom_sf"/>
</dbReference>
<evidence type="ECO:0000259" key="12">
    <source>
        <dbReference type="Pfam" id="PF02320"/>
    </source>
</evidence>
<keyword evidence="5" id="KW-0999">Mitochondrion inner membrane</keyword>
<dbReference type="FunFam" id="1.10.287.20:FF:000003">
    <property type="entry name" value="Cytochrome b-c1 complex subunit 6"/>
    <property type="match status" value="1"/>
</dbReference>
<comment type="similarity">
    <text evidence="2">Belongs to the UQCRH/QCR6 family.</text>
</comment>
<keyword evidence="7" id="KW-0496">Mitochondrion</keyword>
<dbReference type="PANTHER" id="PTHR15336">
    <property type="entry name" value="UBIQUINOL-CYTOCHROME C REDUCTASE COMPLEX 7.8 KDA PROTEIN"/>
    <property type="match status" value="1"/>
</dbReference>
<evidence type="ECO:0000256" key="10">
    <source>
        <dbReference type="ARBA" id="ARBA00044246"/>
    </source>
</evidence>
<feature type="region of interest" description="Disordered" evidence="11">
    <location>
        <begin position="21"/>
        <end position="93"/>
    </location>
</feature>
<organism evidence="13 14">
    <name type="scientific">Niveomyces insectorum RCEF 264</name>
    <dbReference type="NCBI Taxonomy" id="1081102"/>
    <lineage>
        <taxon>Eukaryota</taxon>
        <taxon>Fungi</taxon>
        <taxon>Dikarya</taxon>
        <taxon>Ascomycota</taxon>
        <taxon>Pezizomycotina</taxon>
        <taxon>Sordariomycetes</taxon>
        <taxon>Hypocreomycetidae</taxon>
        <taxon>Hypocreales</taxon>
        <taxon>Cordycipitaceae</taxon>
        <taxon>Niveomyces</taxon>
    </lineage>
</organism>
<keyword evidence="6" id="KW-0249">Electron transport</keyword>
<accession>A0A167SE86</accession>
<evidence type="ECO:0000256" key="2">
    <source>
        <dbReference type="ARBA" id="ARBA00006498"/>
    </source>
</evidence>
<keyword evidence="8" id="KW-0472">Membrane</keyword>
<keyword evidence="14" id="KW-1185">Reference proteome</keyword>
<feature type="compositionally biased region" description="Polar residues" evidence="11">
    <location>
        <begin position="38"/>
        <end position="49"/>
    </location>
</feature>
<dbReference type="PANTHER" id="PTHR15336:SF0">
    <property type="entry name" value="CYTOCHROME B-C1 COMPLEX SUBUNIT 6, MITOCHONDRIAL"/>
    <property type="match status" value="1"/>
</dbReference>
<evidence type="ECO:0000256" key="7">
    <source>
        <dbReference type="ARBA" id="ARBA00023128"/>
    </source>
</evidence>
<dbReference type="Proteomes" id="UP000076874">
    <property type="component" value="Unassembled WGS sequence"/>
</dbReference>
<dbReference type="OrthoDB" id="405848at2759"/>
<dbReference type="Pfam" id="PF02320">
    <property type="entry name" value="UCR_hinge"/>
    <property type="match status" value="1"/>
</dbReference>
<reference evidence="13 14" key="1">
    <citation type="journal article" date="2016" name="Genome Biol. Evol.">
        <title>Divergent and convergent evolution of fungal pathogenicity.</title>
        <authorList>
            <person name="Shang Y."/>
            <person name="Xiao G."/>
            <person name="Zheng P."/>
            <person name="Cen K."/>
            <person name="Zhan S."/>
            <person name="Wang C."/>
        </authorList>
    </citation>
    <scope>NUCLEOTIDE SEQUENCE [LARGE SCALE GENOMIC DNA]</scope>
    <source>
        <strain evidence="13 14">RCEF 264</strain>
    </source>
</reference>
<feature type="compositionally biased region" description="Acidic residues" evidence="11">
    <location>
        <begin position="51"/>
        <end position="76"/>
    </location>
</feature>